<evidence type="ECO:0000313" key="3">
    <source>
        <dbReference type="Proteomes" id="UP000249688"/>
    </source>
</evidence>
<dbReference type="Pfam" id="PF13340">
    <property type="entry name" value="DUF4096"/>
    <property type="match status" value="1"/>
</dbReference>
<name>A0A2W7IP18_9PROT</name>
<keyword evidence="3" id="KW-1185">Reference proteome</keyword>
<feature type="domain" description="Insertion element IS402-like" evidence="1">
    <location>
        <begin position="18"/>
        <end position="88"/>
    </location>
</feature>
<sequence length="198" mass="23033">MFRPMPSHYTPPRPWQPMSQPEWDALRPHILWLGAGRPVKDLRARVDGMFWIATSRRPWKDLPEAFGKPDTVSRQFRRLTQRHLWQKLLHLLAEPGASPGLRALEHWICRACQRAMRCAGMSLITAAQRLGFLTALRGPSFLLPDVDLSERYRRITEFFLTRLLKDRNSVPKGVFALCGRLLTFVGGRRRIPRCLWPD</sequence>
<dbReference type="InterPro" id="IPR025161">
    <property type="entry name" value="IS402-like_dom"/>
</dbReference>
<evidence type="ECO:0000259" key="1">
    <source>
        <dbReference type="Pfam" id="PF13340"/>
    </source>
</evidence>
<dbReference type="PANTHER" id="PTHR46637:SF1">
    <property type="entry name" value="BLL5188 PROTEIN"/>
    <property type="match status" value="1"/>
</dbReference>
<proteinExistence type="predicted"/>
<dbReference type="EMBL" id="QKYU01000004">
    <property type="protein sequence ID" value="PZW48794.1"/>
    <property type="molecule type" value="Genomic_DNA"/>
</dbReference>
<dbReference type="PANTHER" id="PTHR46637">
    <property type="entry name" value="TIS1421-TRANSPOSASE PROTEIN A"/>
    <property type="match status" value="1"/>
</dbReference>
<reference evidence="2 3" key="1">
    <citation type="submission" date="2018-06" db="EMBL/GenBank/DDBJ databases">
        <title>Genomic Encyclopedia of Archaeal and Bacterial Type Strains, Phase II (KMG-II): from individual species to whole genera.</title>
        <authorList>
            <person name="Goeker M."/>
        </authorList>
    </citation>
    <scope>NUCLEOTIDE SEQUENCE [LARGE SCALE GENOMIC DNA]</scope>
    <source>
        <strain evidence="2 3">DSM 24525</strain>
    </source>
</reference>
<dbReference type="Proteomes" id="UP000249688">
    <property type="component" value="Unassembled WGS sequence"/>
</dbReference>
<comment type="caution">
    <text evidence="2">The sequence shown here is derived from an EMBL/GenBank/DDBJ whole genome shotgun (WGS) entry which is preliminary data.</text>
</comment>
<dbReference type="AlphaFoldDB" id="A0A2W7IP18"/>
<evidence type="ECO:0000313" key="2">
    <source>
        <dbReference type="EMBL" id="PZW48794.1"/>
    </source>
</evidence>
<accession>A0A2W7IP18</accession>
<organism evidence="2 3">
    <name type="scientific">Humitalea rosea</name>
    <dbReference type="NCBI Taxonomy" id="990373"/>
    <lineage>
        <taxon>Bacteria</taxon>
        <taxon>Pseudomonadati</taxon>
        <taxon>Pseudomonadota</taxon>
        <taxon>Alphaproteobacteria</taxon>
        <taxon>Acetobacterales</taxon>
        <taxon>Roseomonadaceae</taxon>
        <taxon>Humitalea</taxon>
    </lineage>
</organism>
<dbReference type="InterPro" id="IPR052909">
    <property type="entry name" value="Transposase_6_like"/>
</dbReference>
<gene>
    <name evidence="2" type="ORF">C8P66_104212</name>
</gene>
<protein>
    <submittedName>
        <fullName evidence="2">Putative transposase of IS4/5 family DUF4096</fullName>
    </submittedName>
</protein>